<dbReference type="SMART" id="SM00020">
    <property type="entry name" value="Tryp_SPc"/>
    <property type="match status" value="1"/>
</dbReference>
<dbReference type="Pfam" id="PF00089">
    <property type="entry name" value="Trypsin"/>
    <property type="match status" value="1"/>
</dbReference>
<dbReference type="Gene3D" id="2.40.10.10">
    <property type="entry name" value="Trypsin-like serine proteases"/>
    <property type="match status" value="1"/>
</dbReference>
<comment type="similarity">
    <text evidence="2">Belongs to the peptidase S1 family. CLIP subfamily.</text>
</comment>
<dbReference type="Proteomes" id="UP000001070">
    <property type="component" value="Unassembled WGS sequence"/>
</dbReference>
<keyword evidence="6" id="KW-1185">Reference proteome</keyword>
<dbReference type="InterPro" id="IPR043504">
    <property type="entry name" value="Peptidase_S1_PA_chymotrypsin"/>
</dbReference>
<dbReference type="eggNOG" id="KOG3627">
    <property type="taxonomic scope" value="Eukaryota"/>
</dbReference>
<dbReference type="PANTHER" id="PTHR24256">
    <property type="entry name" value="TRYPTASE-RELATED"/>
    <property type="match status" value="1"/>
</dbReference>
<dbReference type="InterPro" id="IPR001254">
    <property type="entry name" value="Trypsin_dom"/>
</dbReference>
<dbReference type="PhylomeDB" id="B4JY73"/>
<organism evidence="6">
    <name type="scientific">Drosophila grimshawi</name>
    <name type="common">Hawaiian fruit fly</name>
    <name type="synonym">Idiomyia grimshawi</name>
    <dbReference type="NCBI Taxonomy" id="7222"/>
    <lineage>
        <taxon>Eukaryota</taxon>
        <taxon>Metazoa</taxon>
        <taxon>Ecdysozoa</taxon>
        <taxon>Arthropoda</taxon>
        <taxon>Hexapoda</taxon>
        <taxon>Insecta</taxon>
        <taxon>Pterygota</taxon>
        <taxon>Neoptera</taxon>
        <taxon>Endopterygota</taxon>
        <taxon>Diptera</taxon>
        <taxon>Brachycera</taxon>
        <taxon>Muscomorpha</taxon>
        <taxon>Ephydroidea</taxon>
        <taxon>Drosophilidae</taxon>
        <taxon>Drosophila</taxon>
        <taxon>Hawaiian Drosophila</taxon>
    </lineage>
</organism>
<evidence type="ECO:0000256" key="3">
    <source>
        <dbReference type="SAM" id="SignalP"/>
    </source>
</evidence>
<accession>B4JY73</accession>
<protein>
    <submittedName>
        <fullName evidence="5">GH14240</fullName>
    </submittedName>
</protein>
<sequence>MNTKGKLVLLLLSTMLSVNTNASATTKCGSFQEYLLYSTDTEAKPTEYTWMGVLYELEDSSLTNTNCSVIIVSESHVLATGSCVREKRPESLTVRLGMWDERHKPGNEVVCDLDGYCVSRPVDYQVKGILVHPQADAKTGDYDLAILELKERINWTQYIQPLCVNPNSEPESLISRIYHYSGFDNSDYIKGKGLTETLSNAYCKVIGKLSALPSAHQFCTYPDKQTHFYNGAALMGINVEKDVPRNFYLIGILLKFYENDERSLLFFHDIRPVRDWIISNTRTD</sequence>
<dbReference type="SMR" id="B4JY73"/>
<evidence type="ECO:0000259" key="4">
    <source>
        <dbReference type="PROSITE" id="PS50240"/>
    </source>
</evidence>
<gene>
    <name evidence="5" type="primary">Dgri\GH14240</name>
    <name evidence="5" type="ORF">Dgri_GH14240</name>
</gene>
<feature type="signal peptide" evidence="3">
    <location>
        <begin position="1"/>
        <end position="24"/>
    </location>
</feature>
<evidence type="ECO:0000256" key="2">
    <source>
        <dbReference type="ARBA" id="ARBA00024195"/>
    </source>
</evidence>
<dbReference type="InterPro" id="IPR051487">
    <property type="entry name" value="Ser/Thr_Proteases_Immune/Dev"/>
</dbReference>
<dbReference type="OMA" id="NAYCKVI"/>
<feature type="domain" description="Peptidase S1" evidence="4">
    <location>
        <begin position="35"/>
        <end position="282"/>
    </location>
</feature>
<proteinExistence type="inferred from homology"/>
<dbReference type="KEGG" id="dgr:6569597"/>
<feature type="chain" id="PRO_5002810173" evidence="3">
    <location>
        <begin position="25"/>
        <end position="284"/>
    </location>
</feature>
<keyword evidence="3" id="KW-0732">Signal</keyword>
<dbReference type="GO" id="GO:0006508">
    <property type="term" value="P:proteolysis"/>
    <property type="evidence" value="ECO:0007669"/>
    <property type="project" value="InterPro"/>
</dbReference>
<keyword evidence="1" id="KW-1015">Disulfide bond</keyword>
<dbReference type="OrthoDB" id="7840639at2759"/>
<dbReference type="HOGENOM" id="CLU_006842_10_0_1"/>
<evidence type="ECO:0000313" key="5">
    <source>
        <dbReference type="EMBL" id="EDV90635.1"/>
    </source>
</evidence>
<evidence type="ECO:0000256" key="1">
    <source>
        <dbReference type="ARBA" id="ARBA00023157"/>
    </source>
</evidence>
<dbReference type="InterPro" id="IPR009003">
    <property type="entry name" value="Peptidase_S1_PA"/>
</dbReference>
<reference evidence="5 6" key="1">
    <citation type="journal article" date="2007" name="Nature">
        <title>Evolution of genes and genomes on the Drosophila phylogeny.</title>
        <authorList>
            <consortium name="Drosophila 12 Genomes Consortium"/>
            <person name="Clark A.G."/>
            <person name="Eisen M.B."/>
            <person name="Smith D.R."/>
            <person name="Bergman C.M."/>
            <person name="Oliver B."/>
            <person name="Markow T.A."/>
            <person name="Kaufman T.C."/>
            <person name="Kellis M."/>
            <person name="Gelbart W."/>
            <person name="Iyer V.N."/>
            <person name="Pollard D.A."/>
            <person name="Sackton T.B."/>
            <person name="Larracuente A.M."/>
            <person name="Singh N.D."/>
            <person name="Abad J.P."/>
            <person name="Abt D.N."/>
            <person name="Adryan B."/>
            <person name="Aguade M."/>
            <person name="Akashi H."/>
            <person name="Anderson W.W."/>
            <person name="Aquadro C.F."/>
            <person name="Ardell D.H."/>
            <person name="Arguello R."/>
            <person name="Artieri C.G."/>
            <person name="Barbash D.A."/>
            <person name="Barker D."/>
            <person name="Barsanti P."/>
            <person name="Batterham P."/>
            <person name="Batzoglou S."/>
            <person name="Begun D."/>
            <person name="Bhutkar A."/>
            <person name="Blanco E."/>
            <person name="Bosak S.A."/>
            <person name="Bradley R.K."/>
            <person name="Brand A.D."/>
            <person name="Brent M.R."/>
            <person name="Brooks A.N."/>
            <person name="Brown R.H."/>
            <person name="Butlin R.K."/>
            <person name="Caggese C."/>
            <person name="Calvi B.R."/>
            <person name="Bernardo de Carvalho A."/>
            <person name="Caspi A."/>
            <person name="Castrezana S."/>
            <person name="Celniker S.E."/>
            <person name="Chang J.L."/>
            <person name="Chapple C."/>
            <person name="Chatterji S."/>
            <person name="Chinwalla A."/>
            <person name="Civetta A."/>
            <person name="Clifton S.W."/>
            <person name="Comeron J.M."/>
            <person name="Costello J.C."/>
            <person name="Coyne J.A."/>
            <person name="Daub J."/>
            <person name="David R.G."/>
            <person name="Delcher A.L."/>
            <person name="Delehaunty K."/>
            <person name="Do C.B."/>
            <person name="Ebling H."/>
            <person name="Edwards K."/>
            <person name="Eickbush T."/>
            <person name="Evans J.D."/>
            <person name="Filipski A."/>
            <person name="Findeiss S."/>
            <person name="Freyhult E."/>
            <person name="Fulton L."/>
            <person name="Fulton R."/>
            <person name="Garcia A.C."/>
            <person name="Gardiner A."/>
            <person name="Garfield D.A."/>
            <person name="Garvin B.E."/>
            <person name="Gibson G."/>
            <person name="Gilbert D."/>
            <person name="Gnerre S."/>
            <person name="Godfrey J."/>
            <person name="Good R."/>
            <person name="Gotea V."/>
            <person name="Gravely B."/>
            <person name="Greenberg A.J."/>
            <person name="Griffiths-Jones S."/>
            <person name="Gross S."/>
            <person name="Guigo R."/>
            <person name="Gustafson E.A."/>
            <person name="Haerty W."/>
            <person name="Hahn M.W."/>
            <person name="Halligan D.L."/>
            <person name="Halpern A.L."/>
            <person name="Halter G.M."/>
            <person name="Han M.V."/>
            <person name="Heger A."/>
            <person name="Hillier L."/>
            <person name="Hinrichs A.S."/>
            <person name="Holmes I."/>
            <person name="Hoskins R.A."/>
            <person name="Hubisz M.J."/>
            <person name="Hultmark D."/>
            <person name="Huntley M.A."/>
            <person name="Jaffe D.B."/>
            <person name="Jagadeeshan S."/>
            <person name="Jeck W.R."/>
            <person name="Johnson J."/>
            <person name="Jones C.D."/>
            <person name="Jordan W.C."/>
            <person name="Karpen G.H."/>
            <person name="Kataoka E."/>
            <person name="Keightley P.D."/>
            <person name="Kheradpour P."/>
            <person name="Kirkness E.F."/>
            <person name="Koerich L.B."/>
            <person name="Kristiansen K."/>
            <person name="Kudrna D."/>
            <person name="Kulathinal R.J."/>
            <person name="Kumar S."/>
            <person name="Kwok R."/>
            <person name="Lander E."/>
            <person name="Langley C.H."/>
            <person name="Lapoint R."/>
            <person name="Lazzaro B.P."/>
            <person name="Lee S.J."/>
            <person name="Levesque L."/>
            <person name="Li R."/>
            <person name="Lin C.F."/>
            <person name="Lin M.F."/>
            <person name="Lindblad-Toh K."/>
            <person name="Llopart A."/>
            <person name="Long M."/>
            <person name="Low L."/>
            <person name="Lozovsky E."/>
            <person name="Lu J."/>
            <person name="Luo M."/>
            <person name="Machado C.A."/>
            <person name="Makalowski W."/>
            <person name="Marzo M."/>
            <person name="Matsuda M."/>
            <person name="Matzkin L."/>
            <person name="McAllister B."/>
            <person name="McBride C.S."/>
            <person name="McKernan B."/>
            <person name="McKernan K."/>
            <person name="Mendez-Lago M."/>
            <person name="Minx P."/>
            <person name="Mollenhauer M.U."/>
            <person name="Montooth K."/>
            <person name="Mount S.M."/>
            <person name="Mu X."/>
            <person name="Myers E."/>
            <person name="Negre B."/>
            <person name="Newfeld S."/>
            <person name="Nielsen R."/>
            <person name="Noor M.A."/>
            <person name="O'Grady P."/>
            <person name="Pachter L."/>
            <person name="Papaceit M."/>
            <person name="Parisi M.J."/>
            <person name="Parisi M."/>
            <person name="Parts L."/>
            <person name="Pedersen J.S."/>
            <person name="Pesole G."/>
            <person name="Phillippy A.M."/>
            <person name="Ponting C.P."/>
            <person name="Pop M."/>
            <person name="Porcelli D."/>
            <person name="Powell J.R."/>
            <person name="Prohaska S."/>
            <person name="Pruitt K."/>
            <person name="Puig M."/>
            <person name="Quesneville H."/>
            <person name="Ram K.R."/>
            <person name="Rand D."/>
            <person name="Rasmussen M.D."/>
            <person name="Reed L.K."/>
            <person name="Reenan R."/>
            <person name="Reily A."/>
            <person name="Remington K.A."/>
            <person name="Rieger T.T."/>
            <person name="Ritchie M.G."/>
            <person name="Robin C."/>
            <person name="Rogers Y.H."/>
            <person name="Rohde C."/>
            <person name="Rozas J."/>
            <person name="Rubenfield M.J."/>
            <person name="Ruiz A."/>
            <person name="Russo S."/>
            <person name="Salzberg S.L."/>
            <person name="Sanchez-Gracia A."/>
            <person name="Saranga D.J."/>
            <person name="Sato H."/>
            <person name="Schaeffer S.W."/>
            <person name="Schatz M.C."/>
            <person name="Schlenke T."/>
            <person name="Schwartz R."/>
            <person name="Segarra C."/>
            <person name="Singh R.S."/>
            <person name="Sirot L."/>
            <person name="Sirota M."/>
            <person name="Sisneros N.B."/>
            <person name="Smith C.D."/>
            <person name="Smith T.F."/>
            <person name="Spieth J."/>
            <person name="Stage D.E."/>
            <person name="Stark A."/>
            <person name="Stephan W."/>
            <person name="Strausberg R.L."/>
            <person name="Strempel S."/>
            <person name="Sturgill D."/>
            <person name="Sutton G."/>
            <person name="Sutton G.G."/>
            <person name="Tao W."/>
            <person name="Teichmann S."/>
            <person name="Tobari Y.N."/>
            <person name="Tomimura Y."/>
            <person name="Tsolas J.M."/>
            <person name="Valente V.L."/>
            <person name="Venter E."/>
            <person name="Venter J.C."/>
            <person name="Vicario S."/>
            <person name="Vieira F.G."/>
            <person name="Vilella A.J."/>
            <person name="Villasante A."/>
            <person name="Walenz B."/>
            <person name="Wang J."/>
            <person name="Wasserman M."/>
            <person name="Watts T."/>
            <person name="Wilson D."/>
            <person name="Wilson R.K."/>
            <person name="Wing R.A."/>
            <person name="Wolfner M.F."/>
            <person name="Wong A."/>
            <person name="Wong G.K."/>
            <person name="Wu C.I."/>
            <person name="Wu G."/>
            <person name="Yamamoto D."/>
            <person name="Yang H.P."/>
            <person name="Yang S.P."/>
            <person name="Yorke J.A."/>
            <person name="Yoshida K."/>
            <person name="Zdobnov E."/>
            <person name="Zhang P."/>
            <person name="Zhang Y."/>
            <person name="Zimin A.V."/>
            <person name="Baldwin J."/>
            <person name="Abdouelleil A."/>
            <person name="Abdulkadir J."/>
            <person name="Abebe A."/>
            <person name="Abera B."/>
            <person name="Abreu J."/>
            <person name="Acer S.C."/>
            <person name="Aftuck L."/>
            <person name="Alexander A."/>
            <person name="An P."/>
            <person name="Anderson E."/>
            <person name="Anderson S."/>
            <person name="Arachi H."/>
            <person name="Azer M."/>
            <person name="Bachantsang P."/>
            <person name="Barry A."/>
            <person name="Bayul T."/>
            <person name="Berlin A."/>
            <person name="Bessette D."/>
            <person name="Bloom T."/>
            <person name="Blye J."/>
            <person name="Boguslavskiy L."/>
            <person name="Bonnet C."/>
            <person name="Boukhgalter B."/>
            <person name="Bourzgui I."/>
            <person name="Brown A."/>
            <person name="Cahill P."/>
            <person name="Channer S."/>
            <person name="Cheshatsang Y."/>
            <person name="Chuda L."/>
            <person name="Citroen M."/>
            <person name="Collymore A."/>
            <person name="Cooke P."/>
            <person name="Costello M."/>
            <person name="D'Aco K."/>
            <person name="Daza R."/>
            <person name="De Haan G."/>
            <person name="DeGray S."/>
            <person name="DeMaso C."/>
            <person name="Dhargay N."/>
            <person name="Dooley K."/>
            <person name="Dooley E."/>
            <person name="Doricent M."/>
            <person name="Dorje P."/>
            <person name="Dorjee K."/>
            <person name="Dupes A."/>
            <person name="Elong R."/>
            <person name="Falk J."/>
            <person name="Farina A."/>
            <person name="Faro S."/>
            <person name="Ferguson D."/>
            <person name="Fisher S."/>
            <person name="Foley C.D."/>
            <person name="Franke A."/>
            <person name="Friedrich D."/>
            <person name="Gadbois L."/>
            <person name="Gearin G."/>
            <person name="Gearin C.R."/>
            <person name="Giannoukos G."/>
            <person name="Goode T."/>
            <person name="Graham J."/>
            <person name="Grandbois E."/>
            <person name="Grewal S."/>
            <person name="Gyaltsen K."/>
            <person name="Hafez N."/>
            <person name="Hagos B."/>
            <person name="Hall J."/>
            <person name="Henson C."/>
            <person name="Hollinger A."/>
            <person name="Honan T."/>
            <person name="Huard M.D."/>
            <person name="Hughes L."/>
            <person name="Hurhula B."/>
            <person name="Husby M.E."/>
            <person name="Kamat A."/>
            <person name="Kanga B."/>
            <person name="Kashin S."/>
            <person name="Khazanovich D."/>
            <person name="Kisner P."/>
            <person name="Lance K."/>
            <person name="Lara M."/>
            <person name="Lee W."/>
            <person name="Lennon N."/>
            <person name="Letendre F."/>
            <person name="LeVine R."/>
            <person name="Lipovsky A."/>
            <person name="Liu X."/>
            <person name="Liu J."/>
            <person name="Liu S."/>
            <person name="Lokyitsang T."/>
            <person name="Lokyitsang Y."/>
            <person name="Lubonja R."/>
            <person name="Lui A."/>
            <person name="MacDonald P."/>
            <person name="Magnisalis V."/>
            <person name="Maru K."/>
            <person name="Matthews C."/>
            <person name="McCusker W."/>
            <person name="McDonough S."/>
            <person name="Mehta T."/>
            <person name="Meldrim J."/>
            <person name="Meneus L."/>
            <person name="Mihai O."/>
            <person name="Mihalev A."/>
            <person name="Mihova T."/>
            <person name="Mittelman R."/>
            <person name="Mlenga V."/>
            <person name="Montmayeur A."/>
            <person name="Mulrain L."/>
            <person name="Navidi A."/>
            <person name="Naylor J."/>
            <person name="Negash T."/>
            <person name="Nguyen T."/>
            <person name="Nguyen N."/>
            <person name="Nicol R."/>
            <person name="Norbu C."/>
            <person name="Norbu N."/>
            <person name="Novod N."/>
            <person name="O'Neill B."/>
            <person name="Osman S."/>
            <person name="Markiewicz E."/>
            <person name="Oyono O.L."/>
            <person name="Patti C."/>
            <person name="Phunkhang P."/>
            <person name="Pierre F."/>
            <person name="Priest M."/>
            <person name="Raghuraman S."/>
            <person name="Rege F."/>
            <person name="Reyes R."/>
            <person name="Rise C."/>
            <person name="Rogov P."/>
            <person name="Ross K."/>
            <person name="Ryan E."/>
            <person name="Settipalli S."/>
            <person name="Shea T."/>
            <person name="Sherpa N."/>
            <person name="Shi L."/>
            <person name="Shih D."/>
            <person name="Sparrow T."/>
            <person name="Spaulding J."/>
            <person name="Stalker J."/>
            <person name="Stange-Thomann N."/>
            <person name="Stavropoulos S."/>
            <person name="Stone C."/>
            <person name="Strader C."/>
            <person name="Tesfaye S."/>
            <person name="Thomson T."/>
            <person name="Thoulutsang Y."/>
            <person name="Thoulutsang D."/>
            <person name="Topham K."/>
            <person name="Topping I."/>
            <person name="Tsamla T."/>
            <person name="Vassiliev H."/>
            <person name="Vo A."/>
            <person name="Wangchuk T."/>
            <person name="Wangdi T."/>
            <person name="Weiand M."/>
            <person name="Wilkinson J."/>
            <person name="Wilson A."/>
            <person name="Yadav S."/>
            <person name="Young G."/>
            <person name="Yu Q."/>
            <person name="Zembek L."/>
            <person name="Zhong D."/>
            <person name="Zimmer A."/>
            <person name="Zwirko Z."/>
            <person name="Jaffe D.B."/>
            <person name="Alvarez P."/>
            <person name="Brockman W."/>
            <person name="Butler J."/>
            <person name="Chin C."/>
            <person name="Gnerre S."/>
            <person name="Grabherr M."/>
            <person name="Kleber M."/>
            <person name="Mauceli E."/>
            <person name="MacCallum I."/>
        </authorList>
    </citation>
    <scope>NUCLEOTIDE SEQUENCE [LARGE SCALE GENOMIC DNA]</scope>
    <source>
        <strain evidence="6">Tucson 15287-2541.00</strain>
    </source>
</reference>
<dbReference type="AlphaFoldDB" id="B4JY73"/>
<dbReference type="InParanoid" id="B4JY73"/>
<dbReference type="GO" id="GO:0004252">
    <property type="term" value="F:serine-type endopeptidase activity"/>
    <property type="evidence" value="ECO:0007669"/>
    <property type="project" value="InterPro"/>
</dbReference>
<dbReference type="EMBL" id="CH916377">
    <property type="protein sequence ID" value="EDV90635.1"/>
    <property type="molecule type" value="Genomic_DNA"/>
</dbReference>
<name>B4JY73_DROGR</name>
<dbReference type="SUPFAM" id="SSF50494">
    <property type="entry name" value="Trypsin-like serine proteases"/>
    <property type="match status" value="1"/>
</dbReference>
<evidence type="ECO:0000313" key="6">
    <source>
        <dbReference type="Proteomes" id="UP000001070"/>
    </source>
</evidence>
<dbReference type="PROSITE" id="PS50240">
    <property type="entry name" value="TRYPSIN_DOM"/>
    <property type="match status" value="1"/>
</dbReference>